<accession>A0ABY8WX44</accession>
<evidence type="ECO:0000313" key="3">
    <source>
        <dbReference type="EMBL" id="WIO46312.1"/>
    </source>
</evidence>
<dbReference type="CDD" id="cd05830">
    <property type="entry name" value="Sortase_E"/>
    <property type="match status" value="1"/>
</dbReference>
<keyword evidence="2" id="KW-0812">Transmembrane</keyword>
<dbReference type="InterPro" id="IPR042003">
    <property type="entry name" value="Sortase_E"/>
</dbReference>
<evidence type="ECO:0000256" key="1">
    <source>
        <dbReference type="ARBA" id="ARBA00022801"/>
    </source>
</evidence>
<name>A0ABY8WX44_9BACT</name>
<proteinExistence type="predicted"/>
<keyword evidence="2" id="KW-1133">Transmembrane helix</keyword>
<dbReference type="InterPro" id="IPR005754">
    <property type="entry name" value="Sortase"/>
</dbReference>
<dbReference type="NCBIfam" id="TIGR01076">
    <property type="entry name" value="sortase_fam"/>
    <property type="match status" value="1"/>
</dbReference>
<evidence type="ECO:0000256" key="2">
    <source>
        <dbReference type="SAM" id="Phobius"/>
    </source>
</evidence>
<dbReference type="Pfam" id="PF04203">
    <property type="entry name" value="Sortase"/>
    <property type="match status" value="1"/>
</dbReference>
<gene>
    <name evidence="3" type="ORF">SEML1_0711</name>
</gene>
<evidence type="ECO:0000313" key="4">
    <source>
        <dbReference type="Proteomes" id="UP001177295"/>
    </source>
</evidence>
<dbReference type="Proteomes" id="UP001177295">
    <property type="component" value="Chromosome"/>
</dbReference>
<sequence length="199" mass="21548">MLTIKQKTNRKRPSIFICLAGSMFAAGVYLLALVAAPSVAPFIAMKPIEVAALPKPRTTDNRIIIPKIGVNIPYGSGAAALDRGAEWRYPNNGNPASGGNFVIAAHRFSIQPTPQSTIEKSPFYHIDRLSVGDKIIVDYNGERYGYEINNIFDVQATQTEIEAPSTKAKLTLYSCELGGADTGRIVVAAKLLGKVKIDR</sequence>
<dbReference type="InterPro" id="IPR023365">
    <property type="entry name" value="Sortase_dom-sf"/>
</dbReference>
<reference evidence="3 4" key="1">
    <citation type="journal article" date="2023" name="Cell">
        <title>Genetic manipulation of Patescibacteria provides mechanistic insights into microbial dark matter and the epibiotic lifestyle.</title>
        <authorList>
            <person name="Wang Y."/>
            <person name="Gallagher L.A."/>
            <person name="Andrade P.A."/>
            <person name="Liu A."/>
            <person name="Humphreys I.R."/>
            <person name="Turkarslan S."/>
            <person name="Cutler K.J."/>
            <person name="Arrieta-Ortiz M.L."/>
            <person name="Li Y."/>
            <person name="Radey M.C."/>
            <person name="McLean J.S."/>
            <person name="Cong Q."/>
            <person name="Baker D."/>
            <person name="Baliga N.S."/>
            <person name="Peterson S.B."/>
            <person name="Mougous J.D."/>
        </authorList>
    </citation>
    <scope>NUCLEOTIDE SEQUENCE [LARGE SCALE GENOMIC DNA]</scope>
    <source>
        <strain evidence="3 4">ML1</strain>
    </source>
</reference>
<organism evidence="3 4">
    <name type="scientific">Candidatus Southlakia epibionticum</name>
    <dbReference type="NCBI Taxonomy" id="3043284"/>
    <lineage>
        <taxon>Bacteria</taxon>
        <taxon>Candidatus Saccharimonadota</taxon>
        <taxon>Candidatus Saccharimonadia</taxon>
        <taxon>Candidatus Saccharimonadales</taxon>
        <taxon>Candidatus Saccharimonadaceae</taxon>
        <taxon>Candidatus Southlakia</taxon>
    </lineage>
</organism>
<feature type="transmembrane region" description="Helical" evidence="2">
    <location>
        <begin position="15"/>
        <end position="36"/>
    </location>
</feature>
<keyword evidence="1" id="KW-0378">Hydrolase</keyword>
<dbReference type="EMBL" id="CP124550">
    <property type="protein sequence ID" value="WIO46312.1"/>
    <property type="molecule type" value="Genomic_DNA"/>
</dbReference>
<dbReference type="SUPFAM" id="SSF63817">
    <property type="entry name" value="Sortase"/>
    <property type="match status" value="1"/>
</dbReference>
<dbReference type="Gene3D" id="2.40.260.10">
    <property type="entry name" value="Sortase"/>
    <property type="match status" value="1"/>
</dbReference>
<keyword evidence="2" id="KW-0472">Membrane</keyword>
<protein>
    <submittedName>
        <fullName evidence="3">Class E sortase</fullName>
    </submittedName>
</protein>
<keyword evidence="4" id="KW-1185">Reference proteome</keyword>